<dbReference type="AlphaFoldDB" id="A0A9P4K2C0"/>
<proteinExistence type="predicted"/>
<reference evidence="3" key="1">
    <citation type="journal article" date="2020" name="Stud. Mycol.">
        <title>101 Dothideomycetes genomes: A test case for predicting lifestyles and emergence of pathogens.</title>
        <authorList>
            <person name="Haridas S."/>
            <person name="Albert R."/>
            <person name="Binder M."/>
            <person name="Bloem J."/>
            <person name="LaButti K."/>
            <person name="Salamov A."/>
            <person name="Andreopoulos B."/>
            <person name="Baker S."/>
            <person name="Barry K."/>
            <person name="Bills G."/>
            <person name="Bluhm B."/>
            <person name="Cannon C."/>
            <person name="Castanera R."/>
            <person name="Culley D."/>
            <person name="Daum C."/>
            <person name="Ezra D."/>
            <person name="Gonzalez J."/>
            <person name="Henrissat B."/>
            <person name="Kuo A."/>
            <person name="Liang C."/>
            <person name="Lipzen A."/>
            <person name="Lutzoni F."/>
            <person name="Magnuson J."/>
            <person name="Mondo S."/>
            <person name="Nolan M."/>
            <person name="Ohm R."/>
            <person name="Pangilinan J."/>
            <person name="Park H.-J."/>
            <person name="Ramirez L."/>
            <person name="Alfaro M."/>
            <person name="Sun H."/>
            <person name="Tritt A."/>
            <person name="Yoshinaga Y."/>
            <person name="Zwiers L.-H."/>
            <person name="Turgeon B."/>
            <person name="Goodwin S."/>
            <person name="Spatafora J."/>
            <person name="Crous P."/>
            <person name="Grigoriev I."/>
        </authorList>
    </citation>
    <scope>NUCLEOTIDE SEQUENCE [LARGE SCALE GENOMIC DNA]</scope>
    <source>
        <strain evidence="3">CBS 304.66</strain>
    </source>
</reference>
<evidence type="ECO:0000313" key="2">
    <source>
        <dbReference type="EMBL" id="KAF2260806.1"/>
    </source>
</evidence>
<dbReference type="PANTHER" id="PTHR45348">
    <property type="entry name" value="HYPOTHETICAL OXIDOREDUCTASE (EUROFUNG)"/>
    <property type="match status" value="1"/>
</dbReference>
<dbReference type="EMBL" id="ML986672">
    <property type="protein sequence ID" value="KAF2260806.1"/>
    <property type="molecule type" value="Genomic_DNA"/>
</dbReference>
<accession>A0A9P4K2C0</accession>
<keyword evidence="1" id="KW-0560">Oxidoreductase</keyword>
<dbReference type="Gene3D" id="3.40.50.720">
    <property type="entry name" value="NAD(P)-binding Rossmann-like Domain"/>
    <property type="match status" value="1"/>
</dbReference>
<dbReference type="PANTHER" id="PTHR45348:SF2">
    <property type="entry name" value="ZINC-TYPE ALCOHOL DEHYDROGENASE-LIKE PROTEIN C2E1P3.01"/>
    <property type="match status" value="1"/>
</dbReference>
<gene>
    <name evidence="2" type="ORF">CC78DRAFT_609759</name>
</gene>
<dbReference type="GO" id="GO:0016651">
    <property type="term" value="F:oxidoreductase activity, acting on NAD(P)H"/>
    <property type="evidence" value="ECO:0007669"/>
    <property type="project" value="InterPro"/>
</dbReference>
<evidence type="ECO:0000313" key="3">
    <source>
        <dbReference type="Proteomes" id="UP000800093"/>
    </source>
</evidence>
<keyword evidence="3" id="KW-1185">Reference proteome</keyword>
<name>A0A9P4K2C0_9PLEO</name>
<dbReference type="Proteomes" id="UP000800093">
    <property type="component" value="Unassembled WGS sequence"/>
</dbReference>
<dbReference type="InterPro" id="IPR047122">
    <property type="entry name" value="Trans-enoyl_RdTase-like"/>
</dbReference>
<evidence type="ECO:0000256" key="1">
    <source>
        <dbReference type="ARBA" id="ARBA00023002"/>
    </source>
</evidence>
<dbReference type="OrthoDB" id="48317at2759"/>
<comment type="caution">
    <text evidence="2">The sequence shown here is derived from an EMBL/GenBank/DDBJ whole genome shotgun (WGS) entry which is preliminary data.</text>
</comment>
<sequence length="236" mass="25580">MSPNGKWATRSGSCVHGCNVLKPKDGSFAEFIGVRRELVMRIPGRIPIEECAGAGVGVITVSLGLDKFMGSDADGLNANDRVDEVKWILIYGGSTATGDLTASSAGFRVVATCSPHNFDYHYPACGPDIRAHTLGSLFYVWDCVGGAQAFEIADQAFPDFPPVGQMLGHGTIKGPSGTPRPGVEFSMIAAYSAKGEPFVIAGQKFEASREDYEFVVKWCQVVERFLEERKWRPHKS</sequence>
<protein>
    <submittedName>
        <fullName evidence="2">Uncharacterized protein</fullName>
    </submittedName>
</protein>
<dbReference type="Gene3D" id="3.90.180.10">
    <property type="entry name" value="Medium-chain alcohol dehydrogenases, catalytic domain"/>
    <property type="match status" value="1"/>
</dbReference>
<organism evidence="2 3">
    <name type="scientific">Lojkania enalia</name>
    <dbReference type="NCBI Taxonomy" id="147567"/>
    <lineage>
        <taxon>Eukaryota</taxon>
        <taxon>Fungi</taxon>
        <taxon>Dikarya</taxon>
        <taxon>Ascomycota</taxon>
        <taxon>Pezizomycotina</taxon>
        <taxon>Dothideomycetes</taxon>
        <taxon>Pleosporomycetidae</taxon>
        <taxon>Pleosporales</taxon>
        <taxon>Pleosporales incertae sedis</taxon>
        <taxon>Lojkania</taxon>
    </lineage>
</organism>